<evidence type="ECO:0000313" key="4">
    <source>
        <dbReference type="Proteomes" id="UP001228581"/>
    </source>
</evidence>
<organism evidence="3 4">
    <name type="scientific">Xanthocytophaga flava</name>
    <dbReference type="NCBI Taxonomy" id="3048013"/>
    <lineage>
        <taxon>Bacteria</taxon>
        <taxon>Pseudomonadati</taxon>
        <taxon>Bacteroidota</taxon>
        <taxon>Cytophagia</taxon>
        <taxon>Cytophagales</taxon>
        <taxon>Rhodocytophagaceae</taxon>
        <taxon>Xanthocytophaga</taxon>
    </lineage>
</organism>
<keyword evidence="1" id="KW-0812">Transmembrane</keyword>
<feature type="transmembrane region" description="Helical" evidence="1">
    <location>
        <begin position="9"/>
        <end position="25"/>
    </location>
</feature>
<dbReference type="Proteomes" id="UP001228581">
    <property type="component" value="Unassembled WGS sequence"/>
</dbReference>
<feature type="transmembrane region" description="Helical" evidence="1">
    <location>
        <begin position="154"/>
        <end position="171"/>
    </location>
</feature>
<name>A0ABT7CVU7_9BACT</name>
<dbReference type="GO" id="GO:0016746">
    <property type="term" value="F:acyltransferase activity"/>
    <property type="evidence" value="ECO:0007669"/>
    <property type="project" value="UniProtKB-KW"/>
</dbReference>
<keyword evidence="1" id="KW-1133">Transmembrane helix</keyword>
<dbReference type="Pfam" id="PF01757">
    <property type="entry name" value="Acyl_transf_3"/>
    <property type="match status" value="1"/>
</dbReference>
<evidence type="ECO:0000259" key="2">
    <source>
        <dbReference type="Pfam" id="PF01757"/>
    </source>
</evidence>
<feature type="transmembrane region" description="Helical" evidence="1">
    <location>
        <begin position="78"/>
        <end position="96"/>
    </location>
</feature>
<evidence type="ECO:0000313" key="3">
    <source>
        <dbReference type="EMBL" id="MDJ1497858.1"/>
    </source>
</evidence>
<feature type="transmembrane region" description="Helical" evidence="1">
    <location>
        <begin position="183"/>
        <end position="202"/>
    </location>
</feature>
<keyword evidence="3" id="KW-0808">Transferase</keyword>
<dbReference type="InterPro" id="IPR050879">
    <property type="entry name" value="Acyltransferase_3"/>
</dbReference>
<feature type="transmembrane region" description="Helical" evidence="1">
    <location>
        <begin position="37"/>
        <end position="57"/>
    </location>
</feature>
<keyword evidence="4" id="KW-1185">Reference proteome</keyword>
<protein>
    <submittedName>
        <fullName evidence="3">Acyltransferase</fullName>
        <ecNumber evidence="3">2.3.-.-</ecNumber>
    </submittedName>
</protein>
<dbReference type="InterPro" id="IPR002656">
    <property type="entry name" value="Acyl_transf_3_dom"/>
</dbReference>
<feature type="transmembrane region" description="Helical" evidence="1">
    <location>
        <begin position="238"/>
        <end position="259"/>
    </location>
</feature>
<feature type="domain" description="Acyltransferase 3" evidence="2">
    <location>
        <begin position="7"/>
        <end position="323"/>
    </location>
</feature>
<keyword evidence="1" id="KW-0472">Membrane</keyword>
<feature type="transmembrane region" description="Helical" evidence="1">
    <location>
        <begin position="214"/>
        <end position="232"/>
    </location>
</feature>
<feature type="transmembrane region" description="Helical" evidence="1">
    <location>
        <begin position="305"/>
        <end position="327"/>
    </location>
</feature>
<reference evidence="3 4" key="1">
    <citation type="submission" date="2023-05" db="EMBL/GenBank/DDBJ databases">
        <authorList>
            <person name="Zhang X."/>
        </authorList>
    </citation>
    <scope>NUCLEOTIDE SEQUENCE [LARGE SCALE GENOMIC DNA]</scope>
    <source>
        <strain evidence="3 4">DM2B3-1</strain>
    </source>
</reference>
<gene>
    <name evidence="3" type="ORF">QNI19_33265</name>
</gene>
<feature type="transmembrane region" description="Helical" evidence="1">
    <location>
        <begin position="129"/>
        <end position="147"/>
    </location>
</feature>
<dbReference type="PANTHER" id="PTHR23028:SF53">
    <property type="entry name" value="ACYL_TRANSF_3 DOMAIN-CONTAINING PROTEIN"/>
    <property type="match status" value="1"/>
</dbReference>
<dbReference type="EC" id="2.3.-.-" evidence="3"/>
<dbReference type="EMBL" id="JASJOT010000036">
    <property type="protein sequence ID" value="MDJ1497858.1"/>
    <property type="molecule type" value="Genomic_DNA"/>
</dbReference>
<accession>A0ABT7CVU7</accession>
<sequence length="353" mass="41212">MIKRYTELDSLRGIAAILVVFFHFTRDRDEALLGFKLGVTGVDLFFLISGFVIFMSINNISTAKEFIVNRFSRLYPTYWSCVSFTAILVSLSPSIYATKGVGAFSMVRYLGNMTMFQYYLRMPNLDGPYWTMIIEMVFYLTILLLFVTKQLKNIEIWGVVGIILACVLDYCEDHYTTLYKMVVFVYPLIHFWPLFFSGILFFKIMTERTAYVRRYVMVCICFLLQIKLYAIIGHSAVFISKIEYIVCLLCYFLLFILFVNKKLNFIVNKVTLYLGTISYALYLCHEYLSYNLLIPYLTKNIGLNFWIAAFICLTVTIFVASLITFYIEEPFRKRIKKLFASSSSKKVQAYFIV</sequence>
<comment type="caution">
    <text evidence="3">The sequence shown here is derived from an EMBL/GenBank/DDBJ whole genome shotgun (WGS) entry which is preliminary data.</text>
</comment>
<evidence type="ECO:0000256" key="1">
    <source>
        <dbReference type="SAM" id="Phobius"/>
    </source>
</evidence>
<dbReference type="PANTHER" id="PTHR23028">
    <property type="entry name" value="ACETYLTRANSFERASE"/>
    <property type="match status" value="1"/>
</dbReference>
<proteinExistence type="predicted"/>
<dbReference type="RefSeq" id="WP_314003759.1">
    <property type="nucleotide sequence ID" value="NZ_JASJOT010000036.1"/>
</dbReference>
<keyword evidence="3" id="KW-0012">Acyltransferase</keyword>
<feature type="transmembrane region" description="Helical" evidence="1">
    <location>
        <begin position="271"/>
        <end position="293"/>
    </location>
</feature>